<comment type="similarity">
    <text evidence="1">Belongs to the short-chain dehydrogenases/reductases (SDR) family.</text>
</comment>
<dbReference type="EMBL" id="BMZA01000019">
    <property type="protein sequence ID" value="GGZ14856.1"/>
    <property type="molecule type" value="Genomic_DNA"/>
</dbReference>
<evidence type="ECO:0000313" key="3">
    <source>
        <dbReference type="EMBL" id="GGZ14856.1"/>
    </source>
</evidence>
<dbReference type="InterPro" id="IPR020904">
    <property type="entry name" value="Sc_DH/Rdtase_CS"/>
</dbReference>
<dbReference type="InterPro" id="IPR036291">
    <property type="entry name" value="NAD(P)-bd_dom_sf"/>
</dbReference>
<sequence>MADLDGKVFIVTGGASGIGRATVELLIERGARVALADIDDPAGEAVVAAAKGNAIYVHCDIGSEEDVKALVARTIDTFGALDGAFNNAAIPQAGLPLADVSLERFRQSLDINVVGTFLCMKYQILSIIGRGTKGSIVNTASAAGVVGVPMHGEYVGSKHAVVGLTRVAAADYGKHGIRVNALVPGAVRTPMLQRAMDNDPGLEPYLNSIHPIGRFSEPAEQAEAAVWLLSDAASFVTGACLAVDGGFTTI</sequence>
<dbReference type="CDD" id="cd05233">
    <property type="entry name" value="SDR_c"/>
    <property type="match status" value="1"/>
</dbReference>
<dbReference type="FunFam" id="3.40.50.720:FF:000084">
    <property type="entry name" value="Short-chain dehydrogenase reductase"/>
    <property type="match status" value="1"/>
</dbReference>
<dbReference type="AlphaFoldDB" id="A0A918PMJ8"/>
<proteinExistence type="inferred from homology"/>
<accession>A0A918PMJ8</accession>
<dbReference type="GO" id="GO:0016491">
    <property type="term" value="F:oxidoreductase activity"/>
    <property type="evidence" value="ECO:0007669"/>
    <property type="project" value="UniProtKB-KW"/>
</dbReference>
<evidence type="ECO:0000313" key="4">
    <source>
        <dbReference type="Proteomes" id="UP000648075"/>
    </source>
</evidence>
<name>A0A918PMJ8_9SPHN</name>
<dbReference type="InterPro" id="IPR002347">
    <property type="entry name" value="SDR_fam"/>
</dbReference>
<dbReference type="Proteomes" id="UP000648075">
    <property type="component" value="Unassembled WGS sequence"/>
</dbReference>
<keyword evidence="4" id="KW-1185">Reference proteome</keyword>
<protein>
    <submittedName>
        <fullName evidence="3">Short chain dehydrogenase</fullName>
    </submittedName>
</protein>
<keyword evidence="2" id="KW-0560">Oxidoreductase</keyword>
<dbReference type="SUPFAM" id="SSF51735">
    <property type="entry name" value="NAD(P)-binding Rossmann-fold domains"/>
    <property type="match status" value="1"/>
</dbReference>
<evidence type="ECO:0000256" key="2">
    <source>
        <dbReference type="ARBA" id="ARBA00023002"/>
    </source>
</evidence>
<evidence type="ECO:0000256" key="1">
    <source>
        <dbReference type="ARBA" id="ARBA00006484"/>
    </source>
</evidence>
<dbReference type="NCBIfam" id="NF005559">
    <property type="entry name" value="PRK07231.1"/>
    <property type="match status" value="1"/>
</dbReference>
<dbReference type="PRINTS" id="PR00080">
    <property type="entry name" value="SDRFAMILY"/>
</dbReference>
<gene>
    <name evidence="3" type="ORF">GCM10011614_32310</name>
</gene>
<dbReference type="PANTHER" id="PTHR43180">
    <property type="entry name" value="3-OXOACYL-(ACYL-CARRIER-PROTEIN) REDUCTASE (AFU_ORTHOLOGUE AFUA_6G11210)"/>
    <property type="match status" value="1"/>
</dbReference>
<reference evidence="3" key="1">
    <citation type="journal article" date="2014" name="Int. J. Syst. Evol. Microbiol.">
        <title>Complete genome sequence of Corynebacterium casei LMG S-19264T (=DSM 44701T), isolated from a smear-ripened cheese.</title>
        <authorList>
            <consortium name="US DOE Joint Genome Institute (JGI-PGF)"/>
            <person name="Walter F."/>
            <person name="Albersmeier A."/>
            <person name="Kalinowski J."/>
            <person name="Ruckert C."/>
        </authorList>
    </citation>
    <scope>NUCLEOTIDE SEQUENCE</scope>
    <source>
        <strain evidence="3">KCTC 32255</strain>
    </source>
</reference>
<comment type="caution">
    <text evidence="3">The sequence shown here is derived from an EMBL/GenBank/DDBJ whole genome shotgun (WGS) entry which is preliminary data.</text>
</comment>
<dbReference type="PRINTS" id="PR00081">
    <property type="entry name" value="GDHRDH"/>
</dbReference>
<organism evidence="3 4">
    <name type="scientific">Novosphingobium colocasiae</name>
    <dbReference type="NCBI Taxonomy" id="1256513"/>
    <lineage>
        <taxon>Bacteria</taxon>
        <taxon>Pseudomonadati</taxon>
        <taxon>Pseudomonadota</taxon>
        <taxon>Alphaproteobacteria</taxon>
        <taxon>Sphingomonadales</taxon>
        <taxon>Sphingomonadaceae</taxon>
        <taxon>Novosphingobium</taxon>
    </lineage>
</organism>
<dbReference type="Pfam" id="PF13561">
    <property type="entry name" value="adh_short_C2"/>
    <property type="match status" value="1"/>
</dbReference>
<reference evidence="3" key="2">
    <citation type="submission" date="2020-09" db="EMBL/GenBank/DDBJ databases">
        <authorList>
            <person name="Sun Q."/>
            <person name="Kim S."/>
        </authorList>
    </citation>
    <scope>NUCLEOTIDE SEQUENCE</scope>
    <source>
        <strain evidence="3">KCTC 32255</strain>
    </source>
</reference>
<dbReference type="Gene3D" id="3.40.50.720">
    <property type="entry name" value="NAD(P)-binding Rossmann-like Domain"/>
    <property type="match status" value="1"/>
</dbReference>
<dbReference type="PANTHER" id="PTHR43180:SF66">
    <property type="entry name" value="SHORT-CHAIN DEHYDROGENASE_REDUCTASE FAMILY PROTEIN"/>
    <property type="match status" value="1"/>
</dbReference>
<dbReference type="PROSITE" id="PS00061">
    <property type="entry name" value="ADH_SHORT"/>
    <property type="match status" value="1"/>
</dbReference>